<dbReference type="PANTHER" id="PTHR33490">
    <property type="entry name" value="BLR5614 PROTEIN-RELATED"/>
    <property type="match status" value="1"/>
</dbReference>
<dbReference type="Proteomes" id="UP000223606">
    <property type="component" value="Chromosome 1"/>
</dbReference>
<dbReference type="RefSeq" id="WP_099558040.1">
    <property type="nucleotide sequence ID" value="NZ_LT960614.1"/>
</dbReference>
<keyword evidence="4" id="KW-1185">Reference proteome</keyword>
<dbReference type="OrthoDB" id="9804023at2"/>
<feature type="region of interest" description="Disordered" evidence="1">
    <location>
        <begin position="297"/>
        <end position="329"/>
    </location>
</feature>
<dbReference type="AlphaFoldDB" id="A0A2C9DCD9"/>
<dbReference type="Pfam" id="PF08379">
    <property type="entry name" value="Bact_transglu_N"/>
    <property type="match status" value="1"/>
</dbReference>
<dbReference type="InterPro" id="IPR002931">
    <property type="entry name" value="Transglutaminase-like"/>
</dbReference>
<dbReference type="InterPro" id="IPR013589">
    <property type="entry name" value="Bac_transglu_N"/>
</dbReference>
<name>A0A2C9DCD9_9HYPH</name>
<dbReference type="SUPFAM" id="SSF54001">
    <property type="entry name" value="Cysteine proteinases"/>
    <property type="match status" value="1"/>
</dbReference>
<accession>A0A2C9DCD9</accession>
<dbReference type="InterPro" id="IPR038765">
    <property type="entry name" value="Papain-like_cys_pep_sf"/>
</dbReference>
<evidence type="ECO:0000256" key="1">
    <source>
        <dbReference type="SAM" id="MobiDB-lite"/>
    </source>
</evidence>
<dbReference type="Gene3D" id="3.10.620.30">
    <property type="match status" value="1"/>
</dbReference>
<gene>
    <name evidence="3" type="ORF">HDIA_4299</name>
</gene>
<organism evidence="3 4">
    <name type="scientific">Hartmannibacter diazotrophicus</name>
    <dbReference type="NCBI Taxonomy" id="1482074"/>
    <lineage>
        <taxon>Bacteria</taxon>
        <taxon>Pseudomonadati</taxon>
        <taxon>Pseudomonadota</taxon>
        <taxon>Alphaproteobacteria</taxon>
        <taxon>Hyphomicrobiales</taxon>
        <taxon>Pleomorphomonadaceae</taxon>
        <taxon>Hartmannibacter</taxon>
    </lineage>
</organism>
<dbReference type="PANTHER" id="PTHR33490:SF7">
    <property type="entry name" value="BLR2979 PROTEIN"/>
    <property type="match status" value="1"/>
</dbReference>
<dbReference type="KEGG" id="hdi:HDIA_4299"/>
<reference evidence="4" key="1">
    <citation type="submission" date="2017-09" db="EMBL/GenBank/DDBJ databases">
        <title>Genome sequence of Nannocystis excedens DSM 71.</title>
        <authorList>
            <person name="Blom J."/>
        </authorList>
    </citation>
    <scope>NUCLEOTIDE SEQUENCE [LARGE SCALE GENOMIC DNA]</scope>
    <source>
        <strain evidence="4">type strain: E19</strain>
    </source>
</reference>
<sequence length="329" mass="35524">MIYDVRQVTTYKYAATVPFSRHILRMAPVNRPGQRVILSTLSIDPKPVEYREELDFFGNRAALVAIDVPHEELVIELKARVEVAVSEPFLPGLTPPWEEVRDMVARSDDLSPLSPVHFIFPSRSVPLEAEIRDWAADCFPPGRPILAGASALMSRIHTEFTYEPGVTTATTPPIESFKHRRGVCQDFAHVMISGMRSLGLPIGYVSGYLRTLPPPGQPRLEGADATHAWVEVWCGPDVGWIGLDPTNDIPSGEDHILLAIGRDYADVSPMEGVYVSAGDDTLDVAVDVVPLGQGGEKAAAKAAPRGDEVGPIPLPTQVPGAGASPNKGG</sequence>
<dbReference type="Pfam" id="PF01841">
    <property type="entry name" value="Transglut_core"/>
    <property type="match status" value="1"/>
</dbReference>
<evidence type="ECO:0000259" key="2">
    <source>
        <dbReference type="SMART" id="SM00460"/>
    </source>
</evidence>
<dbReference type="SMART" id="SM00460">
    <property type="entry name" value="TGc"/>
    <property type="match status" value="1"/>
</dbReference>
<dbReference type="EMBL" id="LT960614">
    <property type="protein sequence ID" value="SON57840.1"/>
    <property type="molecule type" value="Genomic_DNA"/>
</dbReference>
<evidence type="ECO:0000313" key="3">
    <source>
        <dbReference type="EMBL" id="SON57840.1"/>
    </source>
</evidence>
<feature type="domain" description="Transglutaminase-like" evidence="2">
    <location>
        <begin position="176"/>
        <end position="247"/>
    </location>
</feature>
<protein>
    <recommendedName>
        <fullName evidence="2">Transglutaminase-like domain-containing protein</fullName>
    </recommendedName>
</protein>
<evidence type="ECO:0000313" key="4">
    <source>
        <dbReference type="Proteomes" id="UP000223606"/>
    </source>
</evidence>
<proteinExistence type="predicted"/>